<evidence type="ECO:0000313" key="4">
    <source>
        <dbReference type="Proteomes" id="UP000763641"/>
    </source>
</evidence>
<protein>
    <submittedName>
        <fullName evidence="3">Uncharacterized protein</fullName>
    </submittedName>
</protein>
<feature type="region of interest" description="Disordered" evidence="1">
    <location>
        <begin position="108"/>
        <end position="156"/>
    </location>
</feature>
<sequence length="248" mass="26174">MVRLPRPHMTGRRLSTGMIPTIGAIMAAALTAIFFLILPDWRLEAAVDASGLAQLLPLAKPPLGLTARALILLGGAALAGAVSWSALYLIWGPGGFLAPKPVRFGGMSDVPTARRADTHPDAPTRRPLSAEELGTPPSPPTPRIAPPPPPVEQPIPADLEQPLAAFHPGAILDEPLEPVRPVAPIALPAVETLEEEKAEEERIETFILPMPEVTVAPSPAAGDRASTLDGLIARLEQGVGRRAQLARR</sequence>
<proteinExistence type="predicted"/>
<comment type="caution">
    <text evidence="3">The sequence shown here is derived from an EMBL/GenBank/DDBJ whole genome shotgun (WGS) entry which is preliminary data.</text>
</comment>
<name>A0ABS2D8W0_9SPHN</name>
<dbReference type="EMBL" id="JAFEMC010000004">
    <property type="protein sequence ID" value="MBM6577369.1"/>
    <property type="molecule type" value="Genomic_DNA"/>
</dbReference>
<keyword evidence="2" id="KW-0472">Membrane</keyword>
<dbReference type="Proteomes" id="UP000763641">
    <property type="component" value="Unassembled WGS sequence"/>
</dbReference>
<feature type="compositionally biased region" description="Pro residues" evidence="1">
    <location>
        <begin position="136"/>
        <end position="153"/>
    </location>
</feature>
<reference evidence="3 4" key="1">
    <citation type="submission" date="2020-12" db="EMBL/GenBank/DDBJ databases">
        <title>Sphingomonas sp.</title>
        <authorList>
            <person name="Kim M.K."/>
        </authorList>
    </citation>
    <scope>NUCLEOTIDE SEQUENCE [LARGE SCALE GENOMIC DNA]</scope>
    <source>
        <strain evidence="3 4">BT552</strain>
    </source>
</reference>
<gene>
    <name evidence="3" type="ORF">ILT43_13375</name>
</gene>
<evidence type="ECO:0000313" key="3">
    <source>
        <dbReference type="EMBL" id="MBM6577369.1"/>
    </source>
</evidence>
<keyword evidence="2" id="KW-0812">Transmembrane</keyword>
<dbReference type="RefSeq" id="WP_204199479.1">
    <property type="nucleotide sequence ID" value="NZ_JAFEMC010000004.1"/>
</dbReference>
<keyword evidence="4" id="KW-1185">Reference proteome</keyword>
<keyword evidence="2" id="KW-1133">Transmembrane helix</keyword>
<feature type="transmembrane region" description="Helical" evidence="2">
    <location>
        <begin position="69"/>
        <end position="91"/>
    </location>
</feature>
<feature type="compositionally biased region" description="Basic and acidic residues" evidence="1">
    <location>
        <begin position="112"/>
        <end position="124"/>
    </location>
</feature>
<evidence type="ECO:0000256" key="2">
    <source>
        <dbReference type="SAM" id="Phobius"/>
    </source>
</evidence>
<evidence type="ECO:0000256" key="1">
    <source>
        <dbReference type="SAM" id="MobiDB-lite"/>
    </source>
</evidence>
<organism evidence="3 4">
    <name type="scientific">Sphingomonas longa</name>
    <dbReference type="NCBI Taxonomy" id="2778730"/>
    <lineage>
        <taxon>Bacteria</taxon>
        <taxon>Pseudomonadati</taxon>
        <taxon>Pseudomonadota</taxon>
        <taxon>Alphaproteobacteria</taxon>
        <taxon>Sphingomonadales</taxon>
        <taxon>Sphingomonadaceae</taxon>
        <taxon>Sphingomonas</taxon>
    </lineage>
</organism>
<accession>A0ABS2D8W0</accession>